<comment type="cofactor">
    <cofactor evidence="1">
        <name>FAD</name>
        <dbReference type="ChEBI" id="CHEBI:57692"/>
    </cofactor>
</comment>
<dbReference type="InterPro" id="IPR036188">
    <property type="entry name" value="FAD/NAD-bd_sf"/>
</dbReference>
<dbReference type="PANTHER" id="PTHR42887">
    <property type="entry name" value="OS12G0638800 PROTEIN"/>
    <property type="match status" value="1"/>
</dbReference>
<dbReference type="AlphaFoldDB" id="A0A1A6C1R0"/>
<dbReference type="Gene3D" id="2.40.30.10">
    <property type="entry name" value="Translation factors"/>
    <property type="match status" value="1"/>
</dbReference>
<dbReference type="InterPro" id="IPR057661">
    <property type="entry name" value="RsdA/BaiN/AoA(So)_Rossmann"/>
</dbReference>
<dbReference type="InterPro" id="IPR023166">
    <property type="entry name" value="BaiN-like_dom_sf"/>
</dbReference>
<dbReference type="SUPFAM" id="SSF160996">
    <property type="entry name" value="HI0933 insert domain-like"/>
    <property type="match status" value="1"/>
</dbReference>
<keyword evidence="3" id="KW-0274">FAD</keyword>
<evidence type="ECO:0000259" key="5">
    <source>
        <dbReference type="Pfam" id="PF22780"/>
    </source>
</evidence>
<dbReference type="SUPFAM" id="SSF51905">
    <property type="entry name" value="FAD/NAD(P)-binding domain"/>
    <property type="match status" value="1"/>
</dbReference>
<evidence type="ECO:0000256" key="1">
    <source>
        <dbReference type="ARBA" id="ARBA00001974"/>
    </source>
</evidence>
<reference evidence="6 7" key="1">
    <citation type="journal article" date="2014" name="Genome Announc.">
        <title>Draft Genome Sequence of the Iron-Oxidizing, Acidophilic, and Halotolerant 'Thiobacillus prosperus' Type Strain DSM 5130.</title>
        <authorList>
            <person name="Ossandon F.J."/>
            <person name="Cardenas J.P."/>
            <person name="Corbett M."/>
            <person name="Quatrini R."/>
            <person name="Holmes D.S."/>
            <person name="Watkin E."/>
        </authorList>
    </citation>
    <scope>NUCLEOTIDE SEQUENCE [LARGE SCALE GENOMIC DNA]</scope>
    <source>
        <strain evidence="6 7">DSM 5130</strain>
    </source>
</reference>
<dbReference type="Pfam" id="PF22780">
    <property type="entry name" value="HI0933_like_1st"/>
    <property type="match status" value="1"/>
</dbReference>
<keyword evidence="7" id="KW-1185">Reference proteome</keyword>
<dbReference type="STRING" id="160660.BJI67_03610"/>
<evidence type="ECO:0000313" key="7">
    <source>
        <dbReference type="Proteomes" id="UP000029273"/>
    </source>
</evidence>
<dbReference type="Proteomes" id="UP000029273">
    <property type="component" value="Unassembled WGS sequence"/>
</dbReference>
<name>A0A1A6C1R0_9GAMM</name>
<proteinExistence type="predicted"/>
<keyword evidence="2" id="KW-0285">Flavoprotein</keyword>
<gene>
    <name evidence="6" type="ORF">Thpro_022735</name>
</gene>
<dbReference type="PRINTS" id="PR00411">
    <property type="entry name" value="PNDRDTASEI"/>
</dbReference>
<dbReference type="PANTHER" id="PTHR42887:SF2">
    <property type="entry name" value="OS12G0638800 PROTEIN"/>
    <property type="match status" value="1"/>
</dbReference>
<dbReference type="InterPro" id="IPR004792">
    <property type="entry name" value="BaiN-like"/>
</dbReference>
<dbReference type="Gene3D" id="1.10.8.260">
    <property type="entry name" value="HI0933 insert domain-like"/>
    <property type="match status" value="1"/>
</dbReference>
<dbReference type="Gene3D" id="3.50.50.60">
    <property type="entry name" value="FAD/NAD(P)-binding domain"/>
    <property type="match status" value="1"/>
</dbReference>
<dbReference type="NCBIfam" id="TIGR00275">
    <property type="entry name" value="aminoacetone oxidase family FAD-binding enzyme"/>
    <property type="match status" value="1"/>
</dbReference>
<feature type="domain" description="RsdA/BaiN/AoA(So)-like Rossmann fold-like" evidence="4">
    <location>
        <begin position="4"/>
        <end position="396"/>
    </location>
</feature>
<comment type="caution">
    <text evidence="6">The sequence shown here is derived from an EMBL/GenBank/DDBJ whole genome shotgun (WGS) entry which is preliminary data.</text>
</comment>
<evidence type="ECO:0000259" key="4">
    <source>
        <dbReference type="Pfam" id="PF03486"/>
    </source>
</evidence>
<dbReference type="RefSeq" id="WP_038090898.1">
    <property type="nucleotide sequence ID" value="NZ_JQSG02000006.1"/>
</dbReference>
<organism evidence="6 7">
    <name type="scientific">Acidihalobacter prosperus</name>
    <dbReference type="NCBI Taxonomy" id="160660"/>
    <lineage>
        <taxon>Bacteria</taxon>
        <taxon>Pseudomonadati</taxon>
        <taxon>Pseudomonadota</taxon>
        <taxon>Gammaproteobacteria</taxon>
        <taxon>Chromatiales</taxon>
        <taxon>Ectothiorhodospiraceae</taxon>
        <taxon>Acidihalobacter</taxon>
    </lineage>
</organism>
<accession>A0A1A6C1R0</accession>
<dbReference type="EMBL" id="JQSG02000006">
    <property type="protein sequence ID" value="OBS08485.1"/>
    <property type="molecule type" value="Genomic_DNA"/>
</dbReference>
<sequence>MRFDVIVIGAGAAGMLCAAEAGARGRRVLLIDHAARIGERIRVSGGGRCNFTNREVAPGHYLSRNPHFVRSALARFTPWDFIARVERQGIAYHERDHGQLFCDDSAQAIIDLLRQDCDGAGVRWAQPCKVHAVRGLDGSGVERFEVDTDQGRFRGMSLVVATGGLAVPKMGATPFGYRLAEQFGLPVVPPMAALVPLVLPPDLLAALKPLSGVSVEAMTRVPPSSPAFQESVLLTHRGLSGPAILQASSYWQFGGARGPVRIDLLPGEDGARWLAGQQRSRALLSTLLSERLPRRFAQAWCTLAGGDRPLDTYARRDLEALGERLNTWSLTPSGTLGYAKAEVTLGGVDTDALSSRTLEAREVPGLYFVGEVVDVTGWLGGYNFQWAWSSGWVAGQFA</sequence>
<feature type="domain" description="RsdA/BaiN/AoA(So)-like insert" evidence="5">
    <location>
        <begin position="192"/>
        <end position="343"/>
    </location>
</feature>
<protein>
    <submittedName>
        <fullName evidence="6">Membrane protein</fullName>
    </submittedName>
</protein>
<evidence type="ECO:0000256" key="3">
    <source>
        <dbReference type="ARBA" id="ARBA00022827"/>
    </source>
</evidence>
<dbReference type="Pfam" id="PF03486">
    <property type="entry name" value="HI0933_like"/>
    <property type="match status" value="1"/>
</dbReference>
<dbReference type="InterPro" id="IPR055178">
    <property type="entry name" value="RsdA/BaiN/AoA(So)-like_dom"/>
</dbReference>
<evidence type="ECO:0000256" key="2">
    <source>
        <dbReference type="ARBA" id="ARBA00022630"/>
    </source>
</evidence>
<evidence type="ECO:0000313" key="6">
    <source>
        <dbReference type="EMBL" id="OBS08485.1"/>
    </source>
</evidence>
<dbReference type="OrthoDB" id="9773233at2"/>